<keyword evidence="1" id="KW-1133">Transmembrane helix</keyword>
<dbReference type="RefSeq" id="WP_078685639.1">
    <property type="nucleotide sequence ID" value="NZ_FUYA01000008.1"/>
</dbReference>
<feature type="transmembrane region" description="Helical" evidence="1">
    <location>
        <begin position="12"/>
        <end position="32"/>
    </location>
</feature>
<sequence length="185" mass="20460">MRKYRVARRTGCIILGFSLVVCALSVAALWLYKENTRLEKRIAHEQHCAAGILQDIQAYKVLHLQRSPANDAQSSRELFETLELMAQRSEWIEFSAGEERVGTPRQAMLSMRVLGTREEVVSADAGGADVSAGGSDGAAPFQGMLYLVRHVIDSGALLTNFEVLRDSGDFLVRLSLQSAQEAYEK</sequence>
<evidence type="ECO:0000313" key="2">
    <source>
        <dbReference type="EMBL" id="SKA77510.1"/>
    </source>
</evidence>
<name>A0A1T4WJK6_9BACT</name>
<proteinExistence type="predicted"/>
<dbReference type="EMBL" id="FUYA01000008">
    <property type="protein sequence ID" value="SKA77510.1"/>
    <property type="molecule type" value="Genomic_DNA"/>
</dbReference>
<gene>
    <name evidence="2" type="ORF">SAMN02745702_02357</name>
</gene>
<protein>
    <submittedName>
        <fullName evidence="2">Uncharacterized protein</fullName>
    </submittedName>
</protein>
<accession>A0A1T4WJK6</accession>
<dbReference type="Proteomes" id="UP000189733">
    <property type="component" value="Unassembled WGS sequence"/>
</dbReference>
<reference evidence="2 3" key="1">
    <citation type="submission" date="2017-02" db="EMBL/GenBank/DDBJ databases">
        <authorList>
            <person name="Peterson S.W."/>
        </authorList>
    </citation>
    <scope>NUCLEOTIDE SEQUENCE [LARGE SCALE GENOMIC DNA]</scope>
    <source>
        <strain evidence="2 3">DSM 18034</strain>
    </source>
</reference>
<keyword evidence="1" id="KW-0472">Membrane</keyword>
<keyword evidence="3" id="KW-1185">Reference proteome</keyword>
<evidence type="ECO:0000256" key="1">
    <source>
        <dbReference type="SAM" id="Phobius"/>
    </source>
</evidence>
<dbReference type="AlphaFoldDB" id="A0A1T4WJK6"/>
<keyword evidence="1" id="KW-0812">Transmembrane</keyword>
<dbReference type="STRING" id="1121442.SAMN02745702_02357"/>
<organism evidence="2 3">
    <name type="scientific">Desulfobaculum bizertense DSM 18034</name>
    <dbReference type="NCBI Taxonomy" id="1121442"/>
    <lineage>
        <taxon>Bacteria</taxon>
        <taxon>Pseudomonadati</taxon>
        <taxon>Thermodesulfobacteriota</taxon>
        <taxon>Desulfovibrionia</taxon>
        <taxon>Desulfovibrionales</taxon>
        <taxon>Desulfovibrionaceae</taxon>
        <taxon>Desulfobaculum</taxon>
    </lineage>
</organism>
<evidence type="ECO:0000313" key="3">
    <source>
        <dbReference type="Proteomes" id="UP000189733"/>
    </source>
</evidence>